<evidence type="ECO:0000256" key="3">
    <source>
        <dbReference type="SAM" id="MobiDB-lite"/>
    </source>
</evidence>
<sequence length="929" mass="103402">MEGNGGTDDGDRPENRTEIVAASHSRSPWKTSAAASPVAGADSESWPALSDAQQRSKCNGGGDSNPPNSPPPQMEAGTDACADPPTHSAPVTVEPQKFHVRGNFKSPRRPYATHHNKNGPKHGPNNIPPFVVPLPYHPPTITPVFHNMFPISPTSVPGYGYQFPARPFPRADAQMPKSGTDPTQAYVPPMNVNIQPSMGANSSGQDSGSGGRRRSTNEQYGATNPSHNNQRAASNNFSMQQNVGPRHLIRHPYFEPAGVVDGPNYPGPPGAFFYYPVVPPGSIRIPYPPFLVPYPLSPGVPVSPTPMITLRASIVKQIEYYFSGENLQNDPYLISLMDNQGWVPVSSIAGFKRVKQMNVEIPFIIDALQTSETIEVQGEKVRRRNEWFKWISKSGYSESISTGGNSVKNDDQNENKRDSPDGTTRLLPPDENLVDSLTLATDTLESTIKSSTEHSKESEEQQKVALGNSNLRLELGCQPISKNNISVPKDGSNFQANSRGADSVKSVIFENNENKKMQAVLKPKVKNFAESSDDFSSTFMLDEELELERKMTGCDHPSTAGRVDDEDEEISISDQAVERLVIVTQNSRMRAGEKSKPLSSEHASEINAGLYYYEQELSLKRSHRRHNQPISEGRDHSSRNSAESAATLNSRVLDHSTGKSSSEGPGYSNCRKKQNKTNLKQHQRLSYGNLKGHVSGRNSMGTISGSPPSDAVGFFFGSTPPDSYGFRHSKLSASPQSSNLSGSSPPVGSVPKPFPPFQHASHKLLEENGFKQQLYSKYKKRCLSERKKMGIGCSEEMNTLYRFWCFFLRNLFVPSMYNEFRKLALEDAAAGYNYGTECLFRFYSYGLEKEFKDDLYDDFEQLTLQFYKTGNLYGLEKYWAFHHFREVRDEREAVKKHPELDRLLREEYHSMEDFKRAKAKNATVKEGNH</sequence>
<feature type="domain" description="HTH La-type RNA-binding" evidence="4">
    <location>
        <begin position="304"/>
        <end position="393"/>
    </location>
</feature>
<dbReference type="Pfam" id="PF21071">
    <property type="entry name" value="LARP1_HEAT"/>
    <property type="match status" value="1"/>
</dbReference>
<dbReference type="SMART" id="SM00684">
    <property type="entry name" value="DM15"/>
    <property type="match status" value="3"/>
</dbReference>
<name>A0ABD1GJ29_SALDI</name>
<evidence type="ECO:0000256" key="2">
    <source>
        <dbReference type="PROSITE-ProRule" id="PRU00332"/>
    </source>
</evidence>
<feature type="compositionally biased region" description="Polar residues" evidence="3">
    <location>
        <begin position="24"/>
        <end position="34"/>
    </location>
</feature>
<dbReference type="InterPro" id="IPR006607">
    <property type="entry name" value="DM15"/>
</dbReference>
<dbReference type="Pfam" id="PF05383">
    <property type="entry name" value="La"/>
    <property type="match status" value="1"/>
</dbReference>
<dbReference type="EMBL" id="JBEAFC010000008">
    <property type="protein sequence ID" value="KAL1543992.1"/>
    <property type="molecule type" value="Genomic_DNA"/>
</dbReference>
<feature type="region of interest" description="Disordered" evidence="3">
    <location>
        <begin position="622"/>
        <end position="705"/>
    </location>
</feature>
<comment type="caution">
    <text evidence="5">The sequence shown here is derived from an EMBL/GenBank/DDBJ whole genome shotgun (WGS) entry which is preliminary data.</text>
</comment>
<evidence type="ECO:0000259" key="4">
    <source>
        <dbReference type="PROSITE" id="PS50961"/>
    </source>
</evidence>
<feature type="compositionally biased region" description="Basic residues" evidence="3">
    <location>
        <begin position="98"/>
        <end position="120"/>
    </location>
</feature>
<feature type="region of interest" description="Disordered" evidence="3">
    <location>
        <begin position="397"/>
        <end position="432"/>
    </location>
</feature>
<evidence type="ECO:0000313" key="6">
    <source>
        <dbReference type="Proteomes" id="UP001567538"/>
    </source>
</evidence>
<keyword evidence="1 2" id="KW-0694">RNA-binding</keyword>
<feature type="compositionally biased region" description="Polar residues" evidence="3">
    <location>
        <begin position="639"/>
        <end position="650"/>
    </location>
</feature>
<evidence type="ECO:0000256" key="1">
    <source>
        <dbReference type="ARBA" id="ARBA00022884"/>
    </source>
</evidence>
<evidence type="ECO:0000313" key="5">
    <source>
        <dbReference type="EMBL" id="KAL1543992.1"/>
    </source>
</evidence>
<dbReference type="AlphaFoldDB" id="A0ABD1GJ29"/>
<dbReference type="PROSITE" id="PS50961">
    <property type="entry name" value="HTH_LA"/>
    <property type="match status" value="1"/>
</dbReference>
<dbReference type="GO" id="GO:0003723">
    <property type="term" value="F:RNA binding"/>
    <property type="evidence" value="ECO:0007669"/>
    <property type="project" value="UniProtKB-UniRule"/>
</dbReference>
<feature type="compositionally biased region" description="Basic residues" evidence="3">
    <location>
        <begin position="670"/>
        <end position="683"/>
    </location>
</feature>
<dbReference type="InterPro" id="IPR045180">
    <property type="entry name" value="La_dom_prot"/>
</dbReference>
<protein>
    <submittedName>
        <fullName evidence="5">La-related protein 1A isoform X1</fullName>
    </submittedName>
</protein>
<dbReference type="InterPro" id="IPR036388">
    <property type="entry name" value="WH-like_DNA-bd_sf"/>
</dbReference>
<organism evidence="5 6">
    <name type="scientific">Salvia divinorum</name>
    <name type="common">Maria pastora</name>
    <name type="synonym">Diviner's sage</name>
    <dbReference type="NCBI Taxonomy" id="28513"/>
    <lineage>
        <taxon>Eukaryota</taxon>
        <taxon>Viridiplantae</taxon>
        <taxon>Streptophyta</taxon>
        <taxon>Embryophyta</taxon>
        <taxon>Tracheophyta</taxon>
        <taxon>Spermatophyta</taxon>
        <taxon>Magnoliopsida</taxon>
        <taxon>eudicotyledons</taxon>
        <taxon>Gunneridae</taxon>
        <taxon>Pentapetalae</taxon>
        <taxon>asterids</taxon>
        <taxon>lamiids</taxon>
        <taxon>Lamiales</taxon>
        <taxon>Lamiaceae</taxon>
        <taxon>Nepetoideae</taxon>
        <taxon>Mentheae</taxon>
        <taxon>Salviinae</taxon>
        <taxon>Salvia</taxon>
        <taxon>Salvia subgen. Calosphace</taxon>
    </lineage>
</organism>
<keyword evidence="6" id="KW-1185">Reference proteome</keyword>
<accession>A0ABD1GJ29</accession>
<dbReference type="PANTHER" id="PTHR22792:SF101">
    <property type="entry name" value="LA-RELATED PROTEIN 1A"/>
    <property type="match status" value="1"/>
</dbReference>
<dbReference type="InterPro" id="IPR036390">
    <property type="entry name" value="WH_DNA-bd_sf"/>
</dbReference>
<dbReference type="InterPro" id="IPR006630">
    <property type="entry name" value="La_HTH"/>
</dbReference>
<dbReference type="Gene3D" id="1.10.10.10">
    <property type="entry name" value="Winged helix-like DNA-binding domain superfamily/Winged helix DNA-binding domain"/>
    <property type="match status" value="1"/>
</dbReference>
<dbReference type="SUPFAM" id="SSF46785">
    <property type="entry name" value="Winged helix' DNA-binding domain"/>
    <property type="match status" value="1"/>
</dbReference>
<feature type="compositionally biased region" description="Low complexity" evidence="3">
    <location>
        <begin position="731"/>
        <end position="751"/>
    </location>
</feature>
<feature type="compositionally biased region" description="Polar residues" evidence="3">
    <location>
        <begin position="217"/>
        <end position="232"/>
    </location>
</feature>
<dbReference type="SMART" id="SM00715">
    <property type="entry name" value="LA"/>
    <property type="match status" value="1"/>
</dbReference>
<dbReference type="CDD" id="cd07323">
    <property type="entry name" value="LAM"/>
    <property type="match status" value="1"/>
</dbReference>
<feature type="compositionally biased region" description="Basic and acidic residues" evidence="3">
    <location>
        <begin position="408"/>
        <end position="420"/>
    </location>
</feature>
<dbReference type="PANTHER" id="PTHR22792">
    <property type="entry name" value="LUPUS LA PROTEIN-RELATED"/>
    <property type="match status" value="1"/>
</dbReference>
<proteinExistence type="predicted"/>
<feature type="compositionally biased region" description="Polar residues" evidence="3">
    <location>
        <begin position="397"/>
        <end position="407"/>
    </location>
</feature>
<dbReference type="Proteomes" id="UP001567538">
    <property type="component" value="Unassembled WGS sequence"/>
</dbReference>
<feature type="region of interest" description="Disordered" evidence="3">
    <location>
        <begin position="726"/>
        <end position="752"/>
    </location>
</feature>
<feature type="compositionally biased region" description="Polar residues" evidence="3">
    <location>
        <begin position="696"/>
        <end position="705"/>
    </location>
</feature>
<feature type="region of interest" description="Disordered" evidence="3">
    <location>
        <begin position="193"/>
        <end position="232"/>
    </location>
</feature>
<reference evidence="5 6" key="1">
    <citation type="submission" date="2024-06" db="EMBL/GenBank/DDBJ databases">
        <title>A chromosome level genome sequence of Diviner's sage (Salvia divinorum).</title>
        <authorList>
            <person name="Ford S.A."/>
            <person name="Ro D.-K."/>
            <person name="Ness R.W."/>
            <person name="Phillips M.A."/>
        </authorList>
    </citation>
    <scope>NUCLEOTIDE SEQUENCE [LARGE SCALE GENOMIC DNA]</scope>
    <source>
        <strain evidence="5">SAF-2024a</strain>
        <tissue evidence="5">Leaf</tissue>
    </source>
</reference>
<gene>
    <name evidence="5" type="ORF">AAHA92_20901</name>
</gene>
<feature type="region of interest" description="Disordered" evidence="3">
    <location>
        <begin position="1"/>
        <end position="126"/>
    </location>
</feature>